<feature type="transmembrane region" description="Helical" evidence="1">
    <location>
        <begin position="77"/>
        <end position="103"/>
    </location>
</feature>
<organism evidence="2 3">
    <name type="scientific">Falsiroseomonas stagni DSM 19981</name>
    <dbReference type="NCBI Taxonomy" id="1123062"/>
    <lineage>
        <taxon>Bacteria</taxon>
        <taxon>Pseudomonadati</taxon>
        <taxon>Pseudomonadota</taxon>
        <taxon>Alphaproteobacteria</taxon>
        <taxon>Acetobacterales</taxon>
        <taxon>Roseomonadaceae</taxon>
        <taxon>Falsiroseomonas</taxon>
    </lineage>
</organism>
<keyword evidence="1" id="KW-0472">Membrane</keyword>
<evidence type="ECO:0000313" key="2">
    <source>
        <dbReference type="EMBL" id="SFL02831.1"/>
    </source>
</evidence>
<dbReference type="RefSeq" id="WP_092962750.1">
    <property type="nucleotide sequence ID" value="NZ_FOSQ01000015.1"/>
</dbReference>
<dbReference type="STRING" id="1123062.SAMN02745775_11516"/>
<keyword evidence="1" id="KW-0812">Transmembrane</keyword>
<evidence type="ECO:0000256" key="1">
    <source>
        <dbReference type="SAM" id="Phobius"/>
    </source>
</evidence>
<keyword evidence="3" id="KW-1185">Reference proteome</keyword>
<dbReference type="AlphaFoldDB" id="A0A1I4EF70"/>
<evidence type="ECO:0000313" key="3">
    <source>
        <dbReference type="Proteomes" id="UP000199473"/>
    </source>
</evidence>
<accession>A0A1I4EF70</accession>
<dbReference type="Proteomes" id="UP000199473">
    <property type="component" value="Unassembled WGS sequence"/>
</dbReference>
<sequence length="112" mass="11937">MPGSRGHETGRPPSSTGKALALTALITAAAGTAAFALTTPRPGFVTECLDRSSGYTREEALDRCEEELSEWRLDRTLATMAAVAGALVVIPAVTVTGMAVAAWRPWVRRRPR</sequence>
<reference evidence="2 3" key="1">
    <citation type="submission" date="2016-10" db="EMBL/GenBank/DDBJ databases">
        <authorList>
            <person name="de Groot N.N."/>
        </authorList>
    </citation>
    <scope>NUCLEOTIDE SEQUENCE [LARGE SCALE GENOMIC DNA]</scope>
    <source>
        <strain evidence="2 3">DSM 19981</strain>
    </source>
</reference>
<protein>
    <submittedName>
        <fullName evidence="2">Uncharacterized protein</fullName>
    </submittedName>
</protein>
<dbReference type="EMBL" id="FOSQ01000015">
    <property type="protein sequence ID" value="SFL02831.1"/>
    <property type="molecule type" value="Genomic_DNA"/>
</dbReference>
<name>A0A1I4EF70_9PROT</name>
<proteinExistence type="predicted"/>
<gene>
    <name evidence="2" type="ORF">SAMN02745775_11516</name>
</gene>
<keyword evidence="1" id="KW-1133">Transmembrane helix</keyword>